<gene>
    <name evidence="2" type="primary">LOC100183321</name>
</gene>
<feature type="compositionally biased region" description="Basic and acidic residues" evidence="1">
    <location>
        <begin position="238"/>
        <end position="252"/>
    </location>
</feature>
<dbReference type="Proteomes" id="UP000008144">
    <property type="component" value="Unassembled WGS sequence"/>
</dbReference>
<feature type="compositionally biased region" description="Basic residues" evidence="1">
    <location>
        <begin position="383"/>
        <end position="419"/>
    </location>
</feature>
<dbReference type="HOGENOM" id="CLU_601222_0_0_1"/>
<evidence type="ECO:0000313" key="2">
    <source>
        <dbReference type="Ensembl" id="ENSCINP00000010854.3"/>
    </source>
</evidence>
<feature type="region of interest" description="Disordered" evidence="1">
    <location>
        <begin position="109"/>
        <end position="138"/>
    </location>
</feature>
<dbReference type="InParanoid" id="F6UIU2"/>
<keyword evidence="3" id="KW-1185">Reference proteome</keyword>
<name>F6UIU2_CIOIN</name>
<feature type="region of interest" description="Disordered" evidence="1">
    <location>
        <begin position="372"/>
        <end position="433"/>
    </location>
</feature>
<evidence type="ECO:0000256" key="1">
    <source>
        <dbReference type="SAM" id="MobiDB-lite"/>
    </source>
</evidence>
<dbReference type="KEGG" id="cin:100183321"/>
<accession>F6UIU2</accession>
<accession>A0A1W2WLT8</accession>
<dbReference type="GeneID" id="100183321"/>
<dbReference type="AlphaFoldDB" id="F6UIU2"/>
<feature type="compositionally biased region" description="Basic and acidic residues" evidence="1">
    <location>
        <begin position="23"/>
        <end position="46"/>
    </location>
</feature>
<feature type="region of interest" description="Disordered" evidence="1">
    <location>
        <begin position="22"/>
        <end position="64"/>
    </location>
</feature>
<sequence length="455" mass="52344">MLISRMKDDAYWKVFANFVTKNGPHETENSTVEAKPENSKGDEKSNLKLKVSRGEFQNGQPENISPYEAYDNVFPTIITINEPKTGENAQDLAKIRHNKHDEQFYESSIKLPSKSLDNNTDTHTDEAPISPTSDSSLSLKDWMKEQEDQNKHPDFEDYHDDFFYNHQFIPTLYSIVEEEEFESYCDVTDSDADDSMTSQHNKIKLRSQSCEQLSVHSFSSMKRSSTYDNLSSFEENERAMLEEDENESRPPMKGENTPHISPTHIIEFPCCSGNHFYSALGPIGETYKSASSRSSVADSAYSSREKINTMHSSIPDITIHSIEDCNDEDLYIPRSYAEKKKKRRWASFNVNDHKQNKTKVPISRESFRKRLSRKFSNKSPHNSPKKVAKVSPTKNRRKSSFRKTLSRVLRSFRFRHNHPEKHPPRDRAWSLPTGNEVASSIDSDESVIENAHAII</sequence>
<protein>
    <submittedName>
        <fullName evidence="2">Uncharacterized LOC100183321</fullName>
    </submittedName>
</protein>
<dbReference type="Ensembl" id="ENSCINT00000010854.3">
    <property type="protein sequence ID" value="ENSCINP00000010854.3"/>
    <property type="gene ID" value="ENSCING00000005273.3"/>
</dbReference>
<proteinExistence type="predicted"/>
<reference evidence="2" key="2">
    <citation type="submission" date="2025-08" db="UniProtKB">
        <authorList>
            <consortium name="Ensembl"/>
        </authorList>
    </citation>
    <scope>IDENTIFICATION</scope>
</reference>
<feature type="region of interest" description="Disordered" evidence="1">
    <location>
        <begin position="238"/>
        <end position="258"/>
    </location>
</feature>
<evidence type="ECO:0000313" key="3">
    <source>
        <dbReference type="Proteomes" id="UP000008144"/>
    </source>
</evidence>
<reference evidence="3" key="1">
    <citation type="journal article" date="2002" name="Science">
        <title>The draft genome of Ciona intestinalis: insights into chordate and vertebrate origins.</title>
        <authorList>
            <person name="Dehal P."/>
            <person name="Satou Y."/>
            <person name="Campbell R.K."/>
            <person name="Chapman J."/>
            <person name="Degnan B."/>
            <person name="De Tomaso A."/>
            <person name="Davidson B."/>
            <person name="Di Gregorio A."/>
            <person name="Gelpke M."/>
            <person name="Goodstein D.M."/>
            <person name="Harafuji N."/>
            <person name="Hastings K.E."/>
            <person name="Ho I."/>
            <person name="Hotta K."/>
            <person name="Huang W."/>
            <person name="Kawashima T."/>
            <person name="Lemaire P."/>
            <person name="Martinez D."/>
            <person name="Meinertzhagen I.A."/>
            <person name="Necula S."/>
            <person name="Nonaka M."/>
            <person name="Putnam N."/>
            <person name="Rash S."/>
            <person name="Saiga H."/>
            <person name="Satake M."/>
            <person name="Terry A."/>
            <person name="Yamada L."/>
            <person name="Wang H.G."/>
            <person name="Awazu S."/>
            <person name="Azumi K."/>
            <person name="Boore J."/>
            <person name="Branno M."/>
            <person name="Chin-Bow S."/>
            <person name="DeSantis R."/>
            <person name="Doyle S."/>
            <person name="Francino P."/>
            <person name="Keys D.N."/>
            <person name="Haga S."/>
            <person name="Hayashi H."/>
            <person name="Hino K."/>
            <person name="Imai K.S."/>
            <person name="Inaba K."/>
            <person name="Kano S."/>
            <person name="Kobayashi K."/>
            <person name="Kobayashi M."/>
            <person name="Lee B.I."/>
            <person name="Makabe K.W."/>
            <person name="Manohar C."/>
            <person name="Matassi G."/>
            <person name="Medina M."/>
            <person name="Mochizuki Y."/>
            <person name="Mount S."/>
            <person name="Morishita T."/>
            <person name="Miura S."/>
            <person name="Nakayama A."/>
            <person name="Nishizaka S."/>
            <person name="Nomoto H."/>
            <person name="Ohta F."/>
            <person name="Oishi K."/>
            <person name="Rigoutsos I."/>
            <person name="Sano M."/>
            <person name="Sasaki A."/>
            <person name="Sasakura Y."/>
            <person name="Shoguchi E."/>
            <person name="Shin-i T."/>
            <person name="Spagnuolo A."/>
            <person name="Stainier D."/>
            <person name="Suzuki M.M."/>
            <person name="Tassy O."/>
            <person name="Takatori N."/>
            <person name="Tokuoka M."/>
            <person name="Yagi K."/>
            <person name="Yoshizaki F."/>
            <person name="Wada S."/>
            <person name="Zhang C."/>
            <person name="Hyatt P.D."/>
            <person name="Larimer F."/>
            <person name="Detter C."/>
            <person name="Doggett N."/>
            <person name="Glavina T."/>
            <person name="Hawkins T."/>
            <person name="Richardson P."/>
            <person name="Lucas S."/>
            <person name="Kohara Y."/>
            <person name="Levine M."/>
            <person name="Satoh N."/>
            <person name="Rokhsar D.S."/>
        </authorList>
    </citation>
    <scope>NUCLEOTIDE SEQUENCE [LARGE SCALE GENOMIC DNA]</scope>
</reference>
<reference evidence="2" key="3">
    <citation type="submission" date="2025-09" db="UniProtKB">
        <authorList>
            <consortium name="Ensembl"/>
        </authorList>
    </citation>
    <scope>IDENTIFICATION</scope>
</reference>
<organism evidence="2 3">
    <name type="scientific">Ciona intestinalis</name>
    <name type="common">Transparent sea squirt</name>
    <name type="synonym">Ascidia intestinalis</name>
    <dbReference type="NCBI Taxonomy" id="7719"/>
    <lineage>
        <taxon>Eukaryota</taxon>
        <taxon>Metazoa</taxon>
        <taxon>Chordata</taxon>
        <taxon>Tunicata</taxon>
        <taxon>Ascidiacea</taxon>
        <taxon>Phlebobranchia</taxon>
        <taxon>Cionidae</taxon>
        <taxon>Ciona</taxon>
    </lineage>
</organism>
<dbReference type="RefSeq" id="XP_002129854.1">
    <property type="nucleotide sequence ID" value="XM_002129818.5"/>
</dbReference>